<proteinExistence type="predicted"/>
<dbReference type="AlphaFoldDB" id="A0A838CK27"/>
<evidence type="ECO:0000313" key="1">
    <source>
        <dbReference type="EMBL" id="MBA1835325.1"/>
    </source>
</evidence>
<accession>A0A838CK27</accession>
<name>A0A838CK27_9CORY</name>
<reference evidence="1 2" key="1">
    <citation type="submission" date="2020-05" db="EMBL/GenBank/DDBJ databases">
        <title>Descriptions of Corynebacterium xxxx sp. nov., Corynebacterium yyyy sp. nov. and Corynebacterium zzzz sp. nov.</title>
        <authorList>
            <person name="Zhang G."/>
        </authorList>
    </citation>
    <scope>NUCLEOTIDE SEQUENCE [LARGE SCALE GENOMIC DNA]</scope>
    <source>
        <strain evidence="2">zg-915</strain>
    </source>
</reference>
<organism evidence="1 2">
    <name type="scientific">Corynebacterium wankanglinii</name>
    <dbReference type="NCBI Taxonomy" id="2735136"/>
    <lineage>
        <taxon>Bacteria</taxon>
        <taxon>Bacillati</taxon>
        <taxon>Actinomycetota</taxon>
        <taxon>Actinomycetes</taxon>
        <taxon>Mycobacteriales</taxon>
        <taxon>Corynebacteriaceae</taxon>
        <taxon>Corynebacterium</taxon>
    </lineage>
</organism>
<dbReference type="RefSeq" id="WP_219911465.1">
    <property type="nucleotide sequence ID" value="NZ_JABFEE010000005.1"/>
</dbReference>
<dbReference type="EMBL" id="JABFEE010000005">
    <property type="protein sequence ID" value="MBA1835325.1"/>
    <property type="molecule type" value="Genomic_DNA"/>
</dbReference>
<dbReference type="Proteomes" id="UP000581408">
    <property type="component" value="Unassembled WGS sequence"/>
</dbReference>
<comment type="caution">
    <text evidence="1">The sequence shown here is derived from an EMBL/GenBank/DDBJ whole genome shotgun (WGS) entry which is preliminary data.</text>
</comment>
<sequence>MAWAGFGAYFVEKHELFFQQSKIWLTKRTRIHAPVLLPVEMESLVCEESDEVLRRVWNVEAVLAELHVVGILTEHSFGVTDSGEVATEQPCWQQLRVKACKPVYVT</sequence>
<gene>
    <name evidence="1" type="ORF">HMC16_06245</name>
</gene>
<protein>
    <submittedName>
        <fullName evidence="1">Uncharacterized protein</fullName>
    </submittedName>
</protein>
<evidence type="ECO:0000313" key="2">
    <source>
        <dbReference type="Proteomes" id="UP000581408"/>
    </source>
</evidence>